<dbReference type="SUPFAM" id="SSF49313">
    <property type="entry name" value="Cadherin-like"/>
    <property type="match status" value="1"/>
</dbReference>
<dbReference type="InterPro" id="IPR036691">
    <property type="entry name" value="Endo/exonu/phosph_ase_sf"/>
</dbReference>
<dbReference type="GO" id="GO:0016020">
    <property type="term" value="C:membrane"/>
    <property type="evidence" value="ECO:0007669"/>
    <property type="project" value="InterPro"/>
</dbReference>
<dbReference type="InterPro" id="IPR005135">
    <property type="entry name" value="Endo/exonuclease/phosphatase"/>
</dbReference>
<reference evidence="2 3" key="1">
    <citation type="journal article" date="2019" name="Science">
        <title>Social genes are selection hotspots in kin groups of a soil microbe.</title>
        <authorList>
            <person name="Wielgoss S."/>
            <person name="Wolfensberger R."/>
            <person name="Sun L."/>
            <person name="Fiegna F."/>
            <person name="Velicer G.J."/>
        </authorList>
    </citation>
    <scope>NUCLEOTIDE SEQUENCE [LARGE SCALE GENOMIC DNA]</scope>
    <source>
        <strain evidence="2 3">MC3.5.9c15</strain>
    </source>
</reference>
<dbReference type="AlphaFoldDB" id="A0AAE6KWI3"/>
<dbReference type="InterPro" id="IPR015919">
    <property type="entry name" value="Cadherin-like_sf"/>
</dbReference>
<evidence type="ECO:0000313" key="3">
    <source>
        <dbReference type="Proteomes" id="UP000320179"/>
    </source>
</evidence>
<dbReference type="GO" id="GO:0003824">
    <property type="term" value="F:catalytic activity"/>
    <property type="evidence" value="ECO:0007669"/>
    <property type="project" value="InterPro"/>
</dbReference>
<feature type="domain" description="Endonuclease/exonuclease/phosphatase" evidence="1">
    <location>
        <begin position="211"/>
        <end position="472"/>
    </location>
</feature>
<dbReference type="Pfam" id="PF05345">
    <property type="entry name" value="He_PIG"/>
    <property type="match status" value="2"/>
</dbReference>
<name>A0AAE6KWI3_MYXXA</name>
<dbReference type="EMBL" id="CP017174">
    <property type="protein sequence ID" value="QDE72336.1"/>
    <property type="molecule type" value="Genomic_DNA"/>
</dbReference>
<dbReference type="Proteomes" id="UP000320179">
    <property type="component" value="Chromosome"/>
</dbReference>
<evidence type="ECO:0000259" key="1">
    <source>
        <dbReference type="Pfam" id="PF03372"/>
    </source>
</evidence>
<dbReference type="GO" id="GO:0005509">
    <property type="term" value="F:calcium ion binding"/>
    <property type="evidence" value="ECO:0007669"/>
    <property type="project" value="InterPro"/>
</dbReference>
<proteinExistence type="predicted"/>
<dbReference type="Gene3D" id="2.60.40.10">
    <property type="entry name" value="Immunoglobulins"/>
    <property type="match status" value="2"/>
</dbReference>
<organism evidence="2 3">
    <name type="scientific">Myxococcus xanthus</name>
    <dbReference type="NCBI Taxonomy" id="34"/>
    <lineage>
        <taxon>Bacteria</taxon>
        <taxon>Pseudomonadati</taxon>
        <taxon>Myxococcota</taxon>
        <taxon>Myxococcia</taxon>
        <taxon>Myxococcales</taxon>
        <taxon>Cystobacterineae</taxon>
        <taxon>Myxococcaceae</taxon>
        <taxon>Myxococcus</taxon>
    </lineage>
</organism>
<dbReference type="SUPFAM" id="SSF56219">
    <property type="entry name" value="DNase I-like"/>
    <property type="match status" value="1"/>
</dbReference>
<evidence type="ECO:0000313" key="2">
    <source>
        <dbReference type="EMBL" id="QDE72336.1"/>
    </source>
</evidence>
<protein>
    <recommendedName>
        <fullName evidence="1">Endonuclease/exonuclease/phosphatase domain-containing protein</fullName>
    </recommendedName>
</protein>
<accession>A0AAE6KWI3</accession>
<dbReference type="InterPro" id="IPR013783">
    <property type="entry name" value="Ig-like_fold"/>
</dbReference>
<sequence length="497" mass="53127">MGLLTLLTLLSACAEGRGDMNGGPKLPPVELSPTTVGVAYETVFTASGGTPPLHYLVTPPPGFSFYTGEGRLTGPGTEPGDYALTVSVRDAHGAEDSHTYALKVWPRPVISSNALPAADVGVNYEHVLASTGGRPPLQWSVAEGSLPPGVSLSSAGVLNGLPQERGTHPLTLRVQDAHGATADRQLELEVRGPGANPDGGPPPAFPLSVGNWNIEWFGDVANGPNNEPLQLANVQAVIADAGVDFWGVVEIVSSAQFNELKARLPGYDGFLADDTRRVTAGTGYYSANDQKVGVLYKSDVVRVMRAEVVLTEHRYDFGGRPPLRVDLRIQRGDESMDVTAFVLHMKAAATASDYARRASASGHLKSYLDLRLPTQRAIVVGDWNDDVDVSFATNPETGTRYDTPYRGFVNAPASYTFSTQALSLAGASSMASRVSFVDHQLVTNELWADHIPNSTVVLRPAIPSYGYTTSDHYPIISRFDLGRDEQTMRGLTPSPAD</sequence>
<gene>
    <name evidence="2" type="ORF">BHS09_08200</name>
</gene>
<dbReference type="Gene3D" id="3.60.10.10">
    <property type="entry name" value="Endonuclease/exonuclease/phosphatase"/>
    <property type="match status" value="1"/>
</dbReference>
<dbReference type="Pfam" id="PF03372">
    <property type="entry name" value="Exo_endo_phos"/>
    <property type="match status" value="1"/>
</dbReference>